<evidence type="ECO:0000256" key="8">
    <source>
        <dbReference type="ARBA" id="ARBA00023144"/>
    </source>
</evidence>
<organism evidence="13 14">
    <name type="scientific">Deinococcus koreensis</name>
    <dbReference type="NCBI Taxonomy" id="2054903"/>
    <lineage>
        <taxon>Bacteria</taxon>
        <taxon>Thermotogati</taxon>
        <taxon>Deinococcota</taxon>
        <taxon>Deinococci</taxon>
        <taxon>Deinococcales</taxon>
        <taxon>Deinococcaceae</taxon>
        <taxon>Deinococcus</taxon>
    </lineage>
</organism>
<name>A0A2K3UTC1_9DEIO</name>
<evidence type="ECO:0000313" key="13">
    <source>
        <dbReference type="EMBL" id="PNY79793.1"/>
    </source>
</evidence>
<dbReference type="EC" id="5.1.3.2" evidence="5"/>
<dbReference type="AlphaFoldDB" id="A0A2K3UTC1"/>
<dbReference type="Proteomes" id="UP000236379">
    <property type="component" value="Unassembled WGS sequence"/>
</dbReference>
<evidence type="ECO:0000256" key="1">
    <source>
        <dbReference type="ARBA" id="ARBA00000083"/>
    </source>
</evidence>
<dbReference type="OrthoDB" id="9811743at2"/>
<evidence type="ECO:0000256" key="11">
    <source>
        <dbReference type="ARBA" id="ARBA00033067"/>
    </source>
</evidence>
<evidence type="ECO:0000256" key="4">
    <source>
        <dbReference type="ARBA" id="ARBA00007637"/>
    </source>
</evidence>
<keyword evidence="9" id="KW-0413">Isomerase</keyword>
<comment type="caution">
    <text evidence="13">The sequence shown here is derived from an EMBL/GenBank/DDBJ whole genome shotgun (WGS) entry which is preliminary data.</text>
</comment>
<gene>
    <name evidence="13" type="primary">galE</name>
    <name evidence="13" type="ORF">CVO96_17765</name>
</gene>
<dbReference type="GO" id="GO:0005829">
    <property type="term" value="C:cytosol"/>
    <property type="evidence" value="ECO:0007669"/>
    <property type="project" value="TreeGrafter"/>
</dbReference>
<protein>
    <recommendedName>
        <fullName evidence="6">UDP-glucose 4-epimerase</fullName>
        <ecNumber evidence="5">5.1.3.2</ecNumber>
    </recommendedName>
    <alternativeName>
        <fullName evidence="11">Galactowaldenase</fullName>
    </alternativeName>
    <alternativeName>
        <fullName evidence="10">UDP-galactose 4-epimerase</fullName>
    </alternativeName>
</protein>
<keyword evidence="8" id="KW-0119">Carbohydrate metabolism</keyword>
<proteinExistence type="inferred from homology"/>
<evidence type="ECO:0000313" key="14">
    <source>
        <dbReference type="Proteomes" id="UP000236379"/>
    </source>
</evidence>
<reference evidence="13 14" key="1">
    <citation type="submission" date="2018-01" db="EMBL/GenBank/DDBJ databases">
        <title>Deinococcus koreensis sp. nov., a radiation-resistant bacterium isolated from river water.</title>
        <authorList>
            <person name="Choi A."/>
        </authorList>
    </citation>
    <scope>NUCLEOTIDE SEQUENCE [LARGE SCALE GENOMIC DNA]</scope>
    <source>
        <strain evidence="13 14">SJW1-2</strain>
    </source>
</reference>
<keyword evidence="14" id="KW-1185">Reference proteome</keyword>
<evidence type="ECO:0000256" key="10">
    <source>
        <dbReference type="ARBA" id="ARBA00031367"/>
    </source>
</evidence>
<dbReference type="InterPro" id="IPR005886">
    <property type="entry name" value="UDP_G4E"/>
</dbReference>
<comment type="cofactor">
    <cofactor evidence="2">
        <name>NAD(+)</name>
        <dbReference type="ChEBI" id="CHEBI:57540"/>
    </cofactor>
</comment>
<dbReference type="GO" id="GO:0006012">
    <property type="term" value="P:galactose metabolic process"/>
    <property type="evidence" value="ECO:0007669"/>
    <property type="project" value="UniProtKB-UniPathway"/>
</dbReference>
<dbReference type="SUPFAM" id="SSF51735">
    <property type="entry name" value="NAD(P)-binding Rossmann-fold domains"/>
    <property type="match status" value="1"/>
</dbReference>
<evidence type="ECO:0000256" key="9">
    <source>
        <dbReference type="ARBA" id="ARBA00023235"/>
    </source>
</evidence>
<dbReference type="GO" id="GO:0003978">
    <property type="term" value="F:UDP-glucose 4-epimerase activity"/>
    <property type="evidence" value="ECO:0007669"/>
    <property type="project" value="UniProtKB-EC"/>
</dbReference>
<dbReference type="Gene3D" id="3.90.25.10">
    <property type="entry name" value="UDP-galactose 4-epimerase, domain 1"/>
    <property type="match status" value="1"/>
</dbReference>
<comment type="pathway">
    <text evidence="3">Carbohydrate metabolism; galactose metabolism.</text>
</comment>
<dbReference type="Pfam" id="PF01370">
    <property type="entry name" value="Epimerase"/>
    <property type="match status" value="1"/>
</dbReference>
<evidence type="ECO:0000256" key="6">
    <source>
        <dbReference type="ARBA" id="ARBA00018569"/>
    </source>
</evidence>
<keyword evidence="8" id="KW-0299">Galactose metabolism</keyword>
<dbReference type="PANTHER" id="PTHR43725:SF47">
    <property type="entry name" value="UDP-GLUCOSE 4-EPIMERASE"/>
    <property type="match status" value="1"/>
</dbReference>
<keyword evidence="7" id="KW-0520">NAD</keyword>
<dbReference type="PANTHER" id="PTHR43725">
    <property type="entry name" value="UDP-GLUCOSE 4-EPIMERASE"/>
    <property type="match status" value="1"/>
</dbReference>
<dbReference type="RefSeq" id="WP_103313777.1">
    <property type="nucleotide sequence ID" value="NZ_PPPD01000002.1"/>
</dbReference>
<accession>A0A2K3UTC1</accession>
<evidence type="ECO:0000256" key="7">
    <source>
        <dbReference type="ARBA" id="ARBA00023027"/>
    </source>
</evidence>
<dbReference type="Gene3D" id="3.40.50.720">
    <property type="entry name" value="NAD(P)-binding Rossmann-like Domain"/>
    <property type="match status" value="1"/>
</dbReference>
<evidence type="ECO:0000256" key="3">
    <source>
        <dbReference type="ARBA" id="ARBA00004947"/>
    </source>
</evidence>
<comment type="similarity">
    <text evidence="4">Belongs to the NAD(P)-dependent epimerase/dehydratase family.</text>
</comment>
<evidence type="ECO:0000256" key="5">
    <source>
        <dbReference type="ARBA" id="ARBA00013189"/>
    </source>
</evidence>
<dbReference type="NCBIfam" id="TIGR01179">
    <property type="entry name" value="galE"/>
    <property type="match status" value="1"/>
</dbReference>
<dbReference type="InterPro" id="IPR036291">
    <property type="entry name" value="NAD(P)-bd_dom_sf"/>
</dbReference>
<dbReference type="EMBL" id="PPPD01000002">
    <property type="protein sequence ID" value="PNY79793.1"/>
    <property type="molecule type" value="Genomic_DNA"/>
</dbReference>
<sequence length="353" mass="37787">MTAPSELASAVSPPRTVLVTGGAGYIGSTVCSALEDRGHTPVILDSLVQGREEFTRGRPFYRGDIADGPLLERVLAQHPAIDTVIHLAALIVVPESVAQPGRYYASNVTGALALFSRLIDHGVRRLIFSSSASVYDSTGVLSVSEESPLRPLSPYARTKAMTEQIMEDLCRAGGARGLALRYFNPVGADPAMRSGPYLDQPSHVLGRILEVAAGRAPEFQITGTDYPTRDGTGLRDYIHVWDLAQAHVRAVEGFDEAFDRAAAAGLDDSFLPVNLGTGQGVTVRELVQAFERASGQALPHRGAPRRPGDSAGACAETGRAHALLDWSARLSTEEAIRDALRWNEVRPARLRGG</sequence>
<dbReference type="UniPathway" id="UPA00214"/>
<comment type="catalytic activity">
    <reaction evidence="1">
        <text>UDP-alpha-D-glucose = UDP-alpha-D-galactose</text>
        <dbReference type="Rhea" id="RHEA:22168"/>
        <dbReference type="ChEBI" id="CHEBI:58885"/>
        <dbReference type="ChEBI" id="CHEBI:66914"/>
        <dbReference type="EC" id="5.1.3.2"/>
    </reaction>
</comment>
<feature type="domain" description="NAD-dependent epimerase/dehydratase" evidence="12">
    <location>
        <begin position="17"/>
        <end position="255"/>
    </location>
</feature>
<evidence type="ECO:0000256" key="2">
    <source>
        <dbReference type="ARBA" id="ARBA00001911"/>
    </source>
</evidence>
<evidence type="ECO:0000259" key="12">
    <source>
        <dbReference type="Pfam" id="PF01370"/>
    </source>
</evidence>
<dbReference type="InterPro" id="IPR001509">
    <property type="entry name" value="Epimerase_deHydtase"/>
</dbReference>